<keyword evidence="12" id="KW-0472">Membrane</keyword>
<dbReference type="SUPFAM" id="SSF57850">
    <property type="entry name" value="RING/U-box"/>
    <property type="match status" value="1"/>
</dbReference>
<dbReference type="EC" id="2.3.2.27" evidence="4"/>
<evidence type="ECO:0000256" key="14">
    <source>
        <dbReference type="PROSITE-ProRule" id="PRU00175"/>
    </source>
</evidence>
<evidence type="ECO:0000256" key="12">
    <source>
        <dbReference type="ARBA" id="ARBA00023136"/>
    </source>
</evidence>
<organism evidence="16 17">
    <name type="scientific">Eutrema salsugineum</name>
    <name type="common">Saltwater cress</name>
    <name type="synonym">Sisymbrium salsugineum</name>
    <dbReference type="NCBI Taxonomy" id="72664"/>
    <lineage>
        <taxon>Eukaryota</taxon>
        <taxon>Viridiplantae</taxon>
        <taxon>Streptophyta</taxon>
        <taxon>Embryophyta</taxon>
        <taxon>Tracheophyta</taxon>
        <taxon>Spermatophyta</taxon>
        <taxon>Magnoliopsida</taxon>
        <taxon>eudicotyledons</taxon>
        <taxon>Gunneridae</taxon>
        <taxon>Pentapetalae</taxon>
        <taxon>rosids</taxon>
        <taxon>malvids</taxon>
        <taxon>Brassicales</taxon>
        <taxon>Brassicaceae</taxon>
        <taxon>Eutremeae</taxon>
        <taxon>Eutrema</taxon>
    </lineage>
</organism>
<feature type="domain" description="RING-type" evidence="15">
    <location>
        <begin position="83"/>
        <end position="125"/>
    </location>
</feature>
<evidence type="ECO:0000256" key="10">
    <source>
        <dbReference type="ARBA" id="ARBA00022833"/>
    </source>
</evidence>
<evidence type="ECO:0000256" key="6">
    <source>
        <dbReference type="ARBA" id="ARBA00022692"/>
    </source>
</evidence>
<evidence type="ECO:0000256" key="3">
    <source>
        <dbReference type="ARBA" id="ARBA00004906"/>
    </source>
</evidence>
<accession>V4M273</accession>
<name>V4M273_EUTSA</name>
<sequence length="135" mass="15340">LYNFILLVLKLICLSLIALLAAITTCVAYVTFSSERLPIQIRRSLARARKRRNDRAKSVIVRLYKKVVLETNIKLPGRNDVICPICLSEYASNETIGCLLGCDHCFHIECIDTWLQLHSSCPICRDEGSPKRYVT</sequence>
<feature type="non-terminal residue" evidence="16">
    <location>
        <position position="1"/>
    </location>
</feature>
<dbReference type="InterPro" id="IPR001841">
    <property type="entry name" value="Znf_RING"/>
</dbReference>
<dbReference type="SMART" id="SM00184">
    <property type="entry name" value="RING"/>
    <property type="match status" value="1"/>
</dbReference>
<comment type="subcellular location">
    <subcellularLocation>
        <location evidence="2">Membrane</location>
        <topology evidence="2">Single-pass membrane protein</topology>
    </subcellularLocation>
</comment>
<evidence type="ECO:0000256" key="7">
    <source>
        <dbReference type="ARBA" id="ARBA00022723"/>
    </source>
</evidence>
<dbReference type="AlphaFoldDB" id="V4M273"/>
<evidence type="ECO:0000256" key="9">
    <source>
        <dbReference type="ARBA" id="ARBA00022786"/>
    </source>
</evidence>
<dbReference type="PANTHER" id="PTHR46279:SF7">
    <property type="entry name" value="RING-TYPE E3 UBIQUITIN TRANSFERASE"/>
    <property type="match status" value="1"/>
</dbReference>
<dbReference type="OMA" id="VIVTHAC"/>
<reference evidence="16 17" key="1">
    <citation type="journal article" date="2013" name="Front. Plant Sci.">
        <title>The Reference Genome of the Halophytic Plant Eutrema salsugineum.</title>
        <authorList>
            <person name="Yang R."/>
            <person name="Jarvis D.E."/>
            <person name="Chen H."/>
            <person name="Beilstein M.A."/>
            <person name="Grimwood J."/>
            <person name="Jenkins J."/>
            <person name="Shu S."/>
            <person name="Prochnik S."/>
            <person name="Xin M."/>
            <person name="Ma C."/>
            <person name="Schmutz J."/>
            <person name="Wing R.A."/>
            <person name="Mitchell-Olds T."/>
            <person name="Schumaker K.S."/>
            <person name="Wang X."/>
        </authorList>
    </citation>
    <scope>NUCLEOTIDE SEQUENCE [LARGE SCALE GENOMIC DNA]</scope>
</reference>
<dbReference type="eggNOG" id="KOG0800">
    <property type="taxonomic scope" value="Eukaryota"/>
</dbReference>
<comment type="pathway">
    <text evidence="3">Protein modification; protein ubiquitination.</text>
</comment>
<keyword evidence="10" id="KW-0862">Zinc</keyword>
<evidence type="ECO:0000256" key="2">
    <source>
        <dbReference type="ARBA" id="ARBA00004167"/>
    </source>
</evidence>
<evidence type="ECO:0000256" key="4">
    <source>
        <dbReference type="ARBA" id="ARBA00012483"/>
    </source>
</evidence>
<dbReference type="GO" id="GO:0008270">
    <property type="term" value="F:zinc ion binding"/>
    <property type="evidence" value="ECO:0007669"/>
    <property type="project" value="UniProtKB-KW"/>
</dbReference>
<evidence type="ECO:0000256" key="8">
    <source>
        <dbReference type="ARBA" id="ARBA00022771"/>
    </source>
</evidence>
<dbReference type="PANTHER" id="PTHR46279">
    <property type="entry name" value="RING/U-BOX SUPERFAMILY PROTEIN"/>
    <property type="match status" value="1"/>
</dbReference>
<dbReference type="InterPro" id="IPR046948">
    <property type="entry name" value="ATL20-22-like"/>
</dbReference>
<dbReference type="PROSITE" id="PS50089">
    <property type="entry name" value="ZF_RING_2"/>
    <property type="match status" value="1"/>
</dbReference>
<dbReference type="CDD" id="cd16461">
    <property type="entry name" value="RING-H2_EL5-like"/>
    <property type="match status" value="1"/>
</dbReference>
<keyword evidence="17" id="KW-1185">Reference proteome</keyword>
<evidence type="ECO:0000313" key="16">
    <source>
        <dbReference type="EMBL" id="ESQ46323.1"/>
    </source>
</evidence>
<keyword evidence="6" id="KW-0812">Transmembrane</keyword>
<comment type="similarity">
    <text evidence="13">Belongs to the RING-type zinc finger family. ATL subfamily.</text>
</comment>
<dbReference type="KEGG" id="eus:EUTSA_v10000707mg"/>
<keyword evidence="9" id="KW-0833">Ubl conjugation pathway</keyword>
<evidence type="ECO:0000259" key="15">
    <source>
        <dbReference type="PROSITE" id="PS50089"/>
    </source>
</evidence>
<keyword evidence="5" id="KW-0808">Transferase</keyword>
<keyword evidence="8 14" id="KW-0863">Zinc-finger</keyword>
<evidence type="ECO:0000256" key="5">
    <source>
        <dbReference type="ARBA" id="ARBA00022679"/>
    </source>
</evidence>
<protein>
    <recommendedName>
        <fullName evidence="4">RING-type E3 ubiquitin transferase</fullName>
        <ecNumber evidence="4">2.3.2.27</ecNumber>
    </recommendedName>
</protein>
<dbReference type="Pfam" id="PF13639">
    <property type="entry name" value="zf-RING_2"/>
    <property type="match status" value="1"/>
</dbReference>
<dbReference type="EMBL" id="KI517426">
    <property type="protein sequence ID" value="ESQ46323.1"/>
    <property type="molecule type" value="Genomic_DNA"/>
</dbReference>
<dbReference type="OrthoDB" id="8062037at2759"/>
<proteinExistence type="inferred from homology"/>
<dbReference type="GO" id="GO:0061630">
    <property type="term" value="F:ubiquitin protein ligase activity"/>
    <property type="evidence" value="ECO:0007669"/>
    <property type="project" value="UniProtKB-EC"/>
</dbReference>
<evidence type="ECO:0000256" key="13">
    <source>
        <dbReference type="ARBA" id="ARBA00024209"/>
    </source>
</evidence>
<keyword evidence="11" id="KW-1133">Transmembrane helix</keyword>
<evidence type="ECO:0000313" key="17">
    <source>
        <dbReference type="Proteomes" id="UP000030689"/>
    </source>
</evidence>
<gene>
    <name evidence="16" type="ORF">EUTSA_v10000707mg</name>
</gene>
<keyword evidence="7" id="KW-0479">Metal-binding</keyword>
<dbReference type="InterPro" id="IPR013083">
    <property type="entry name" value="Znf_RING/FYVE/PHD"/>
</dbReference>
<dbReference type="GO" id="GO:0016020">
    <property type="term" value="C:membrane"/>
    <property type="evidence" value="ECO:0007669"/>
    <property type="project" value="UniProtKB-SubCell"/>
</dbReference>
<evidence type="ECO:0000256" key="1">
    <source>
        <dbReference type="ARBA" id="ARBA00000900"/>
    </source>
</evidence>
<evidence type="ECO:0000256" key="11">
    <source>
        <dbReference type="ARBA" id="ARBA00022989"/>
    </source>
</evidence>
<dbReference type="Gramene" id="ESQ46323">
    <property type="protein sequence ID" value="ESQ46323"/>
    <property type="gene ID" value="EUTSA_v10000707mg"/>
</dbReference>
<comment type="catalytic activity">
    <reaction evidence="1">
        <text>S-ubiquitinyl-[E2 ubiquitin-conjugating enzyme]-L-cysteine + [acceptor protein]-L-lysine = [E2 ubiquitin-conjugating enzyme]-L-cysteine + N(6)-ubiquitinyl-[acceptor protein]-L-lysine.</text>
        <dbReference type="EC" id="2.3.2.27"/>
    </reaction>
</comment>
<dbReference type="Proteomes" id="UP000030689">
    <property type="component" value="Unassembled WGS sequence"/>
</dbReference>
<dbReference type="Gene3D" id="3.30.40.10">
    <property type="entry name" value="Zinc/RING finger domain, C3HC4 (zinc finger)"/>
    <property type="match status" value="1"/>
</dbReference>